<feature type="transmembrane region" description="Helical" evidence="2">
    <location>
        <begin position="356"/>
        <end position="373"/>
    </location>
</feature>
<dbReference type="PANTHER" id="PTHR42058">
    <property type="entry name" value="G_PROTEIN_RECEP_F2_4 DOMAIN-CONTAINING PROTEIN"/>
    <property type="match status" value="1"/>
</dbReference>
<feature type="transmembrane region" description="Helical" evidence="2">
    <location>
        <begin position="169"/>
        <end position="192"/>
    </location>
</feature>
<protein>
    <recommendedName>
        <fullName evidence="5">G-protein coupled receptors family 2 profile 2 domain-containing protein</fullName>
    </recommendedName>
</protein>
<dbReference type="AlphaFoldDB" id="A0A1X7S9Q1"/>
<evidence type="ECO:0000256" key="2">
    <source>
        <dbReference type="SAM" id="Phobius"/>
    </source>
</evidence>
<gene>
    <name evidence="3" type="ORF">ZT3D7_G11500</name>
</gene>
<evidence type="ECO:0000313" key="3">
    <source>
        <dbReference type="EMBL" id="SMQ56345.1"/>
    </source>
</evidence>
<dbReference type="Gene3D" id="1.20.1070.10">
    <property type="entry name" value="Rhodopsin 7-helix transmembrane proteins"/>
    <property type="match status" value="1"/>
</dbReference>
<feature type="transmembrane region" description="Helical" evidence="2">
    <location>
        <begin position="57"/>
        <end position="77"/>
    </location>
</feature>
<dbReference type="EMBL" id="LT853704">
    <property type="protein sequence ID" value="SMQ56345.1"/>
    <property type="molecule type" value="Genomic_DNA"/>
</dbReference>
<feature type="transmembrane region" description="Helical" evidence="2">
    <location>
        <begin position="286"/>
        <end position="308"/>
    </location>
</feature>
<organism evidence="3 4">
    <name type="scientific">Zymoseptoria tritici (strain ST99CH_3D7)</name>
    <dbReference type="NCBI Taxonomy" id="1276538"/>
    <lineage>
        <taxon>Eukaryota</taxon>
        <taxon>Fungi</taxon>
        <taxon>Dikarya</taxon>
        <taxon>Ascomycota</taxon>
        <taxon>Pezizomycotina</taxon>
        <taxon>Dothideomycetes</taxon>
        <taxon>Dothideomycetidae</taxon>
        <taxon>Mycosphaerellales</taxon>
        <taxon>Mycosphaerellaceae</taxon>
        <taxon>Zymoseptoria</taxon>
    </lineage>
</organism>
<dbReference type="InterPro" id="IPR053247">
    <property type="entry name" value="GPCR_GPR1/git3-like"/>
</dbReference>
<feature type="region of interest" description="Disordered" evidence="1">
    <location>
        <begin position="410"/>
        <end position="492"/>
    </location>
</feature>
<keyword evidence="4" id="KW-1185">Reference proteome</keyword>
<evidence type="ECO:0000313" key="4">
    <source>
        <dbReference type="Proteomes" id="UP000215127"/>
    </source>
</evidence>
<accession>A0A1X7S9Q1</accession>
<keyword evidence="2" id="KW-1133">Transmembrane helix</keyword>
<feature type="transmembrane region" description="Helical" evidence="2">
    <location>
        <begin position="86"/>
        <end position="108"/>
    </location>
</feature>
<proteinExistence type="predicted"/>
<feature type="transmembrane region" description="Helical" evidence="2">
    <location>
        <begin position="128"/>
        <end position="148"/>
    </location>
</feature>
<keyword evidence="2" id="KW-0812">Transmembrane</keyword>
<dbReference type="PANTHER" id="PTHR42058:SF1">
    <property type="entry name" value="G-PROTEIN COUPLED RECEPTORS FAMILY 2 PROFILE 2 DOMAIN-CONTAINING PROTEIN"/>
    <property type="match status" value="1"/>
</dbReference>
<reference evidence="3 4" key="1">
    <citation type="submission" date="2016-06" db="EMBL/GenBank/DDBJ databases">
        <authorList>
            <person name="Kjaerup R.B."/>
            <person name="Dalgaard T.S."/>
            <person name="Juul-Madsen H.R."/>
        </authorList>
    </citation>
    <scope>NUCLEOTIDE SEQUENCE [LARGE SCALE GENOMIC DNA]</scope>
</reference>
<dbReference type="STRING" id="1276538.A0A1X7S9Q1"/>
<feature type="transmembrane region" description="Helical" evidence="2">
    <location>
        <begin position="212"/>
        <end position="238"/>
    </location>
</feature>
<evidence type="ECO:0008006" key="5">
    <source>
        <dbReference type="Google" id="ProtNLM"/>
    </source>
</evidence>
<sequence length="492" mass="54383">MACPAPFLSPNDFPSTGGYVPGRFCSNVTPELTCCLPCPTDKYLYSDGFVRSLEVGYWWNIPSFICQIFLLVTWLVLPPEVSHRHYLSIGICIFLTILHLSFIIPLGTKPDICWNEITPSDMNSDNSCAVSGGMLSLGAMGVGVWLLLRSLWIHLRVCWDVKETKVLRYAAHGVGIALPILFLGLSLGITGISYRLSTTCVPNDRYSFLTWFGWLTAFGCLATLIQIVTIFFCLWVYLRAFFRPGGESTLQSTAGSTIGKSAMEIDAPPRKKVAWKRVKSVLKSQWRSILLCIVVAVSTIFYGTVFIATGKVAGTTNKNSKELQEWALCLVLNGGDKTPCGSVAPIIGINEDAVRAVWPIAGLTGTLTFILMIRRDMLTGWWHIIRYRKRQGSVGEEGFLVAPFMTRSAAKPLDSESKHEKEMDNTQPPMYTPHPDVGRPFTPVSPLLPLSATQQQTGGINWEQSSKPRAGSPYRAGELSPAHLQERKLAPE</sequence>
<evidence type="ECO:0000256" key="1">
    <source>
        <dbReference type="SAM" id="MobiDB-lite"/>
    </source>
</evidence>
<dbReference type="Proteomes" id="UP000215127">
    <property type="component" value="Chromosome 13"/>
</dbReference>
<feature type="compositionally biased region" description="Basic and acidic residues" evidence="1">
    <location>
        <begin position="413"/>
        <end position="424"/>
    </location>
</feature>
<keyword evidence="2" id="KW-0472">Membrane</keyword>
<feature type="compositionally biased region" description="Polar residues" evidence="1">
    <location>
        <begin position="451"/>
        <end position="467"/>
    </location>
</feature>
<name>A0A1X7S9Q1_ZYMT9</name>